<dbReference type="InterPro" id="IPR005756">
    <property type="entry name" value="Ribosomal_uL24_euk/arc"/>
</dbReference>
<dbReference type="GO" id="GO:0015934">
    <property type="term" value="C:large ribosomal subunit"/>
    <property type="evidence" value="ECO:0007669"/>
    <property type="project" value="InterPro"/>
</dbReference>
<dbReference type="Gene3D" id="2.30.30.30">
    <property type="match status" value="1"/>
</dbReference>
<dbReference type="GO" id="GO:0003735">
    <property type="term" value="F:structural constituent of ribosome"/>
    <property type="evidence" value="ECO:0007669"/>
    <property type="project" value="InterPro"/>
</dbReference>
<feature type="domain" description="KOW" evidence="4">
    <location>
        <begin position="2"/>
        <end position="29"/>
    </location>
</feature>
<evidence type="ECO:0000256" key="1">
    <source>
        <dbReference type="ARBA" id="ARBA00010618"/>
    </source>
</evidence>
<evidence type="ECO:0000313" key="5">
    <source>
        <dbReference type="EMBL" id="EQD29674.1"/>
    </source>
</evidence>
<evidence type="ECO:0000256" key="3">
    <source>
        <dbReference type="ARBA" id="ARBA00023274"/>
    </source>
</evidence>
<dbReference type="PANTHER" id="PTHR11143">
    <property type="entry name" value="60S RIBOSOMAL PROTEIN L26 FAMILY MEMBER"/>
    <property type="match status" value="1"/>
</dbReference>
<accession>T0ZLR4</accession>
<dbReference type="EMBL" id="AUZX01015197">
    <property type="protein sequence ID" value="EQD29674.1"/>
    <property type="molecule type" value="Genomic_DNA"/>
</dbReference>
<comment type="caution">
    <text evidence="5">The sequence shown here is derived from an EMBL/GenBank/DDBJ whole genome shotgun (WGS) entry which is preliminary data.</text>
</comment>
<dbReference type="InterPro" id="IPR005824">
    <property type="entry name" value="KOW"/>
</dbReference>
<evidence type="ECO:0000256" key="2">
    <source>
        <dbReference type="ARBA" id="ARBA00022980"/>
    </source>
</evidence>
<dbReference type="SUPFAM" id="SSF50104">
    <property type="entry name" value="Translation proteins SH3-like domain"/>
    <property type="match status" value="1"/>
</dbReference>
<keyword evidence="2 5" id="KW-0689">Ribosomal protein</keyword>
<gene>
    <name evidence="5" type="ORF">B1A_20590</name>
</gene>
<organism evidence="5">
    <name type="scientific">mine drainage metagenome</name>
    <dbReference type="NCBI Taxonomy" id="410659"/>
    <lineage>
        <taxon>unclassified sequences</taxon>
        <taxon>metagenomes</taxon>
        <taxon>ecological metagenomes</taxon>
    </lineage>
</organism>
<dbReference type="GO" id="GO:0006412">
    <property type="term" value="P:translation"/>
    <property type="evidence" value="ECO:0007669"/>
    <property type="project" value="InterPro"/>
</dbReference>
<reference evidence="5" key="1">
    <citation type="submission" date="2013-08" db="EMBL/GenBank/DDBJ databases">
        <authorList>
            <person name="Mendez C."/>
            <person name="Richter M."/>
            <person name="Ferrer M."/>
            <person name="Sanchez J."/>
        </authorList>
    </citation>
    <scope>NUCLEOTIDE SEQUENCE</scope>
</reference>
<dbReference type="AlphaFoldDB" id="T0ZLR4"/>
<evidence type="ECO:0000259" key="4">
    <source>
        <dbReference type="SMART" id="SM00739"/>
    </source>
</evidence>
<sequence>FPITKGDIVKVRSGKKKGEGGKVSYVDHRSRGIQVEGINIAKADGKEKQFLINPEKLIITKLDITDARRLERIKEIATIKHKDITIIEKESRRADKGS</sequence>
<dbReference type="InterPro" id="IPR008991">
    <property type="entry name" value="Translation_prot_SH3-like_sf"/>
</dbReference>
<dbReference type="InterPro" id="IPR014722">
    <property type="entry name" value="Rib_uL2_dom2"/>
</dbReference>
<comment type="similarity">
    <text evidence="1">Belongs to the universal ribosomal protein uL24 family.</text>
</comment>
<name>T0ZLR4_9ZZZZ</name>
<protein>
    <submittedName>
        <fullName evidence="5">50S ribosomal protein L24P</fullName>
    </submittedName>
</protein>
<feature type="non-terminal residue" evidence="5">
    <location>
        <position position="1"/>
    </location>
</feature>
<dbReference type="SMART" id="SM00739">
    <property type="entry name" value="KOW"/>
    <property type="match status" value="1"/>
</dbReference>
<dbReference type="Pfam" id="PF16906">
    <property type="entry name" value="Ribosomal_L26"/>
    <property type="match status" value="1"/>
</dbReference>
<proteinExistence type="inferred from homology"/>
<keyword evidence="3" id="KW-0687">Ribonucleoprotein</keyword>
<dbReference type="NCBIfam" id="TIGR01080">
    <property type="entry name" value="rplX_A_E"/>
    <property type="match status" value="1"/>
</dbReference>
<reference evidence="5" key="2">
    <citation type="journal article" date="2014" name="ISME J.">
        <title>Microbial stratification in low pH oxic and suboxic macroscopic growths along an acid mine drainage.</title>
        <authorList>
            <person name="Mendez-Garcia C."/>
            <person name="Mesa V."/>
            <person name="Sprenger R.R."/>
            <person name="Richter M."/>
            <person name="Diez M.S."/>
            <person name="Solano J."/>
            <person name="Bargiela R."/>
            <person name="Golyshina O.V."/>
            <person name="Manteca A."/>
            <person name="Ramos J.L."/>
            <person name="Gallego J.R."/>
            <person name="Llorente I."/>
            <person name="Martins Dos Santos V.A."/>
            <person name="Jensen O.N."/>
            <person name="Pelaez A.I."/>
            <person name="Sanchez J."/>
            <person name="Ferrer M."/>
        </authorList>
    </citation>
    <scope>NUCLEOTIDE SEQUENCE</scope>
</reference>